<dbReference type="GO" id="GO:0005186">
    <property type="term" value="F:pheromone activity"/>
    <property type="evidence" value="ECO:0007669"/>
    <property type="project" value="InterPro"/>
</dbReference>
<protein>
    <submittedName>
        <fullName evidence="2">Gm44501 protein</fullName>
    </submittedName>
</protein>
<dbReference type="Gene3D" id="1.20.50.60">
    <property type="entry name" value="ESP1, core domain"/>
    <property type="match status" value="1"/>
</dbReference>
<organism evidence="2 3">
    <name type="scientific">Phodopus roborovskii</name>
    <name type="common">Roborovski's desert hamster</name>
    <name type="synonym">Cricetulus roborovskii</name>
    <dbReference type="NCBI Taxonomy" id="109678"/>
    <lineage>
        <taxon>Eukaryota</taxon>
        <taxon>Metazoa</taxon>
        <taxon>Chordata</taxon>
        <taxon>Craniata</taxon>
        <taxon>Vertebrata</taxon>
        <taxon>Euteleostomi</taxon>
        <taxon>Mammalia</taxon>
        <taxon>Eutheria</taxon>
        <taxon>Euarchontoglires</taxon>
        <taxon>Glires</taxon>
        <taxon>Rodentia</taxon>
        <taxon>Myomorpha</taxon>
        <taxon>Muroidea</taxon>
        <taxon>Cricetidae</taxon>
        <taxon>Cricetinae</taxon>
        <taxon>Phodopus</taxon>
    </lineage>
</organism>
<dbReference type="GO" id="GO:0005615">
    <property type="term" value="C:extracellular space"/>
    <property type="evidence" value="ECO:0007669"/>
    <property type="project" value="InterPro"/>
</dbReference>
<feature type="signal peptide" evidence="1">
    <location>
        <begin position="1"/>
        <end position="21"/>
    </location>
</feature>
<dbReference type="CDD" id="cd14249">
    <property type="entry name" value="ESP1_like"/>
    <property type="match status" value="1"/>
</dbReference>
<sequence length="147" mass="16466">MASFPVMFLITLPLPSMLTEGKVLTLTQKDPIISADHNTNIKTGLDKSGCEGEGSIVHALERIFLSSHQDQILFEDQANADHYMLDLATVLTTLRKCCTQNHQAEPVNFSSMASGFQVTRASHQQDYFPFYSLKEFLNLVMCELLSH</sequence>
<evidence type="ECO:0000256" key="1">
    <source>
        <dbReference type="SAM" id="SignalP"/>
    </source>
</evidence>
<gene>
    <name evidence="2" type="primary">Gm44501</name>
    <name evidence="2" type="ORF">PHOROB_LOCUS15209</name>
</gene>
<dbReference type="InterPro" id="IPR043126">
    <property type="entry name" value="Esp1_core"/>
</dbReference>
<feature type="chain" id="PRO_5043684385" evidence="1">
    <location>
        <begin position="22"/>
        <end position="147"/>
    </location>
</feature>
<keyword evidence="3" id="KW-1185">Reference proteome</keyword>
<comment type="caution">
    <text evidence="2">The sequence shown here is derived from an EMBL/GenBank/DDBJ whole genome shotgun (WGS) entry which is preliminary data.</text>
</comment>
<reference evidence="2" key="1">
    <citation type="submission" date="2022-06" db="EMBL/GenBank/DDBJ databases">
        <authorList>
            <person name="Andreotti S."/>
            <person name="Wyler E."/>
        </authorList>
    </citation>
    <scope>NUCLEOTIDE SEQUENCE</scope>
</reference>
<accession>A0AAV0A6M2</accession>
<keyword evidence="1" id="KW-0732">Signal</keyword>
<dbReference type="AlphaFoldDB" id="A0AAV0A6M2"/>
<evidence type="ECO:0000313" key="3">
    <source>
        <dbReference type="Proteomes" id="UP001152836"/>
    </source>
</evidence>
<evidence type="ECO:0000313" key="2">
    <source>
        <dbReference type="EMBL" id="CAH7221415.1"/>
    </source>
</evidence>
<dbReference type="EMBL" id="CALSGD010001572">
    <property type="protein sequence ID" value="CAH7221415.1"/>
    <property type="molecule type" value="Genomic_DNA"/>
</dbReference>
<proteinExistence type="predicted"/>
<dbReference type="Pfam" id="PF16590">
    <property type="entry name" value="ESP"/>
    <property type="match status" value="1"/>
</dbReference>
<dbReference type="InterPro" id="IPR032253">
    <property type="entry name" value="Esp1/Esp22"/>
</dbReference>
<name>A0AAV0A6M2_PHORO</name>
<dbReference type="Proteomes" id="UP001152836">
    <property type="component" value="Unassembled WGS sequence"/>
</dbReference>